<proteinExistence type="predicted"/>
<dbReference type="AlphaFoldDB" id="A0A4R6C3L0"/>
<accession>A0A4R6C3L0</accession>
<feature type="transmembrane region" description="Helical" evidence="1">
    <location>
        <begin position="34"/>
        <end position="51"/>
    </location>
</feature>
<keyword evidence="1" id="KW-0472">Membrane</keyword>
<feature type="transmembrane region" description="Helical" evidence="1">
    <location>
        <begin position="63"/>
        <end position="82"/>
    </location>
</feature>
<keyword evidence="1" id="KW-1133">Transmembrane helix</keyword>
<keyword evidence="1" id="KW-0812">Transmembrane</keyword>
<gene>
    <name evidence="2" type="ORF">ETI04_09255</name>
</gene>
<dbReference type="RefSeq" id="WP_133420152.1">
    <property type="nucleotide sequence ID" value="NZ_JAXJTW010000054.1"/>
</dbReference>
<sequence length="99" mass="11302">MFTFLAIGFGLALLRIFVNNTINKMKGKPIGVKILFFAILLGIGLPFQNWFRINVLMTIKPDFIVYCVILLVCSMVVTTLTVQRINIENLNKILLNKRD</sequence>
<organism evidence="2 3">
    <name type="scientific">Macrococcoides canis</name>
    <dbReference type="NCBI Taxonomy" id="1855823"/>
    <lineage>
        <taxon>Bacteria</taxon>
        <taxon>Bacillati</taxon>
        <taxon>Bacillota</taxon>
        <taxon>Bacilli</taxon>
        <taxon>Bacillales</taxon>
        <taxon>Staphylococcaceae</taxon>
        <taxon>Macrococcoides</taxon>
    </lineage>
</organism>
<reference evidence="2 3" key="1">
    <citation type="submission" date="2019-01" db="EMBL/GenBank/DDBJ databases">
        <title>Draft genome sequences of Macrococcus caseolyticus, Macrococcus canis, Macrococcus bohemicus and Macrococcus goetzii.</title>
        <authorList>
            <person name="Mazhar S."/>
            <person name="Altermann E."/>
            <person name="Hill C."/>
            <person name="Mcauliffe O."/>
        </authorList>
    </citation>
    <scope>NUCLEOTIDE SEQUENCE [LARGE SCALE GENOMIC DNA]</scope>
    <source>
        <strain evidence="2 3">DPC7162</strain>
    </source>
</reference>
<name>A0A4R6C3L0_9STAP</name>
<evidence type="ECO:0000256" key="1">
    <source>
        <dbReference type="SAM" id="Phobius"/>
    </source>
</evidence>
<evidence type="ECO:0000313" key="3">
    <source>
        <dbReference type="Proteomes" id="UP000294865"/>
    </source>
</evidence>
<protein>
    <submittedName>
        <fullName evidence="2">MFS transporter permease</fullName>
    </submittedName>
</protein>
<dbReference type="EMBL" id="SDQG01000006">
    <property type="protein sequence ID" value="TDM16095.1"/>
    <property type="molecule type" value="Genomic_DNA"/>
</dbReference>
<comment type="caution">
    <text evidence="2">The sequence shown here is derived from an EMBL/GenBank/DDBJ whole genome shotgun (WGS) entry which is preliminary data.</text>
</comment>
<evidence type="ECO:0000313" key="2">
    <source>
        <dbReference type="EMBL" id="TDM16095.1"/>
    </source>
</evidence>
<feature type="transmembrane region" description="Helical" evidence="1">
    <location>
        <begin position="6"/>
        <end position="22"/>
    </location>
</feature>
<dbReference type="Proteomes" id="UP000294865">
    <property type="component" value="Unassembled WGS sequence"/>
</dbReference>